<dbReference type="Proteomes" id="UP000250043">
    <property type="component" value="Unassembled WGS sequence"/>
</dbReference>
<dbReference type="SMART" id="SM00490">
    <property type="entry name" value="HELICc"/>
    <property type="match status" value="1"/>
</dbReference>
<keyword evidence="3" id="KW-0547">Nucleotide-binding</keyword>
<comment type="similarity">
    <text evidence="2 9">Belongs to the DEAD box helicase family. DEAH subfamily. FANCM sub-subfamily.</text>
</comment>
<feature type="compositionally biased region" description="Polar residues" evidence="10">
    <location>
        <begin position="27"/>
        <end position="38"/>
    </location>
</feature>
<evidence type="ECO:0000256" key="7">
    <source>
        <dbReference type="ARBA" id="ARBA00023242"/>
    </source>
</evidence>
<evidence type="ECO:0000256" key="8">
    <source>
        <dbReference type="ARBA" id="ARBA00047995"/>
    </source>
</evidence>
<organism evidence="13 14">
    <name type="scientific">Obba rivulosa</name>
    <dbReference type="NCBI Taxonomy" id="1052685"/>
    <lineage>
        <taxon>Eukaryota</taxon>
        <taxon>Fungi</taxon>
        <taxon>Dikarya</taxon>
        <taxon>Basidiomycota</taxon>
        <taxon>Agaricomycotina</taxon>
        <taxon>Agaricomycetes</taxon>
        <taxon>Polyporales</taxon>
        <taxon>Gelatoporiaceae</taxon>
        <taxon>Obba</taxon>
    </lineage>
</organism>
<evidence type="ECO:0000313" key="13">
    <source>
        <dbReference type="EMBL" id="OCH96604.1"/>
    </source>
</evidence>
<dbReference type="GO" id="GO:0036297">
    <property type="term" value="P:interstrand cross-link repair"/>
    <property type="evidence" value="ECO:0007669"/>
    <property type="project" value="TreeGrafter"/>
</dbReference>
<dbReference type="PROSITE" id="PS51194">
    <property type="entry name" value="HELICASE_CTER"/>
    <property type="match status" value="1"/>
</dbReference>
<dbReference type="GO" id="GO:0016787">
    <property type="term" value="F:hydrolase activity"/>
    <property type="evidence" value="ECO:0007669"/>
    <property type="project" value="UniProtKB-KW"/>
</dbReference>
<feature type="compositionally biased region" description="Basic residues" evidence="10">
    <location>
        <begin position="888"/>
        <end position="897"/>
    </location>
</feature>
<feature type="region of interest" description="Disordered" evidence="10">
    <location>
        <begin position="24"/>
        <end position="63"/>
    </location>
</feature>
<dbReference type="InterPro" id="IPR011545">
    <property type="entry name" value="DEAD/DEAH_box_helicase_dom"/>
</dbReference>
<dbReference type="GO" id="GO:0005634">
    <property type="term" value="C:nucleus"/>
    <property type="evidence" value="ECO:0007669"/>
    <property type="project" value="UniProtKB-SubCell"/>
</dbReference>
<dbReference type="EC" id="3.6.4.12" evidence="9"/>
<evidence type="ECO:0000256" key="10">
    <source>
        <dbReference type="SAM" id="MobiDB-lite"/>
    </source>
</evidence>
<feature type="region of interest" description="Disordered" evidence="10">
    <location>
        <begin position="82"/>
        <end position="160"/>
    </location>
</feature>
<dbReference type="PANTHER" id="PTHR14025">
    <property type="entry name" value="FANCONI ANEMIA GROUP M FANCM FAMILY MEMBER"/>
    <property type="match status" value="1"/>
</dbReference>
<dbReference type="GO" id="GO:0009378">
    <property type="term" value="F:four-way junction helicase activity"/>
    <property type="evidence" value="ECO:0007669"/>
    <property type="project" value="TreeGrafter"/>
</dbReference>
<evidence type="ECO:0000259" key="12">
    <source>
        <dbReference type="PROSITE" id="PS51194"/>
    </source>
</evidence>
<feature type="compositionally biased region" description="Polar residues" evidence="10">
    <location>
        <begin position="993"/>
        <end position="1009"/>
    </location>
</feature>
<dbReference type="CDD" id="cd18033">
    <property type="entry name" value="DEXDc_FANCM"/>
    <property type="match status" value="1"/>
</dbReference>
<feature type="domain" description="Helicase C-terminal" evidence="12">
    <location>
        <begin position="577"/>
        <end position="750"/>
    </location>
</feature>
<evidence type="ECO:0000256" key="5">
    <source>
        <dbReference type="ARBA" id="ARBA00022806"/>
    </source>
</evidence>
<dbReference type="CDD" id="cd18801">
    <property type="entry name" value="SF2_C_FANCM_Hef"/>
    <property type="match status" value="1"/>
</dbReference>
<dbReference type="SMART" id="SM00487">
    <property type="entry name" value="DEXDc"/>
    <property type="match status" value="1"/>
</dbReference>
<evidence type="ECO:0000256" key="2">
    <source>
        <dbReference type="ARBA" id="ARBA00009889"/>
    </source>
</evidence>
<comment type="catalytic activity">
    <reaction evidence="8 9">
        <text>ATP + H2O = ADP + phosphate + H(+)</text>
        <dbReference type="Rhea" id="RHEA:13065"/>
        <dbReference type="ChEBI" id="CHEBI:15377"/>
        <dbReference type="ChEBI" id="CHEBI:15378"/>
        <dbReference type="ChEBI" id="CHEBI:30616"/>
        <dbReference type="ChEBI" id="CHEBI:43474"/>
        <dbReference type="ChEBI" id="CHEBI:456216"/>
        <dbReference type="EC" id="3.6.4.12"/>
    </reaction>
</comment>
<protein>
    <recommendedName>
        <fullName evidence="9">ATP-dependent DNA helicase</fullName>
        <ecNumber evidence="9">3.6.4.12</ecNumber>
    </recommendedName>
</protein>
<feature type="compositionally biased region" description="Low complexity" evidence="10">
    <location>
        <begin position="1065"/>
        <end position="1080"/>
    </location>
</feature>
<dbReference type="InterPro" id="IPR044749">
    <property type="entry name" value="FANCM_DEXDc"/>
</dbReference>
<sequence>MSSDEYFDDDLDSAFMTQVDAIEAAHASSSKQPEQTVSRPPAGRPATSREVIGSSDSDDFGSFDIELDDAELQRIDEICQNEVGRSATTASRPVAGPSNPVQRRPSKNAVQTTLFGDTVPEASSKPKSSGTTSHNTLQRTTSGSRTLSAGRARKTKQWDHTEFAKTGWKKGKKGKGKGLASFDDEGREEETVEFEQFPAPFNSLAVCYSPPPPMTLTPDLLAAKRWLYPLNQPKRDYQFNIVKHSLFENTLVSLPTGLGKTFIAGVVMLNFYTWFPEGKVVFVAPTKPLVAQQIDACHRTCGIPGSHAAELTGEISRAKRAGLWQEKRVFYMTPQALMSDLTSDNCDPSKIILLVIDEAHKGSGDYAYAQIVRFMMAKNPHFRILALTATPGSNPEAVQAIVDALHISHVEIRDEQSMDLRPYMHTKHTQQHHIKMTEDVNKVKDLMATVMQPLIKQAQGNGALPNTEASTLHPYRCQVAAQELRMKKVPSYVYSVLHKLTPLARAMGYLFEASVGMCYTALHDISTGASAKGKKTPDSQNDKAFQILMSEMESLKQRGFPLHPKMEKLQELLIQHFAKDMFDREEKDREQQPTDRASESRAIVFVSFRECVDEVVEMLRQHNPLIRVTRFIGQGTDKQGRKGHTQKEQLETIKRFKAGEFNVMVSTSIGEEGLDIGEVDLIVCYDAQKTPIRMLQRIGRTGRKKDGYVHVLLAEGREENNWAKAQSSYKEVQRFIVRAEQLELYGDVPRLLPEHVKPDCVEMEMEIEQHVREEPSRKRSLAGGDSPGPKAKRRKRDEDPERNMPTGAVSGFVNVKDLIAKGAKRRAKKQKEFDILAGESDEDDKDIEAGVFGSRRTLSTSTIAEISKAKKPRRAKTMPAKDDDSGPPKKRNQRKKRIEATELPNGDHFERMGVDDEDDAAIEAGVSSIPPPPKVSGRCSPSPRTPSPRRGLLSQIQEEDVIDLTTPAPAPETSPRSLMSSVSLTSSPGQPLASRSTSAASGSKRVSGNSSAIEIPDSPSISSRSLSAEHQGPDASMAWLIEDDDDPEIQLLSPAISPSNKPPAQDLQSDNLLNLLTSSQGETKQLASKGSPQARDARLKPNMPPPALPARFSRPTLSPADDAPEPSFVIRAPGRQIKKRIAEPIDSSPLAMPPPLGRLQRRAGSSSPPPPPDPQPALRKAKKRKFKDIREAQKRNSWLDVEATHSGDERSAGSSSEDKDEYEKDFVQENPTQASPSYDQLAVYRRSLMTQAQDAPMFANRPARRGGYAFAGPSRAQPTASSSPRDEADEYEFGSFVVHDDAEMSYLSSE</sequence>
<evidence type="ECO:0000313" key="14">
    <source>
        <dbReference type="Proteomes" id="UP000250043"/>
    </source>
</evidence>
<dbReference type="GO" id="GO:0043138">
    <property type="term" value="F:3'-5' DNA helicase activity"/>
    <property type="evidence" value="ECO:0007669"/>
    <property type="project" value="InterPro"/>
</dbReference>
<feature type="domain" description="Helicase ATP-binding" evidence="11">
    <location>
        <begin position="241"/>
        <end position="409"/>
    </location>
</feature>
<feature type="compositionally biased region" description="Low complexity" evidence="10">
    <location>
        <begin position="1010"/>
        <end position="1029"/>
    </location>
</feature>
<evidence type="ECO:0000256" key="9">
    <source>
        <dbReference type="RuleBase" id="RU367027"/>
    </source>
</evidence>
<dbReference type="OrthoDB" id="164902at2759"/>
<dbReference type="EMBL" id="KV722330">
    <property type="protein sequence ID" value="OCH96604.1"/>
    <property type="molecule type" value="Genomic_DNA"/>
</dbReference>
<keyword evidence="4 13" id="KW-0378">Hydrolase</keyword>
<accession>A0A8E2DV58</accession>
<feature type="compositionally biased region" description="Low complexity" evidence="10">
    <location>
        <begin position="973"/>
        <end position="988"/>
    </location>
</feature>
<feature type="compositionally biased region" description="Polar residues" evidence="10">
    <location>
        <begin position="1081"/>
        <end position="1091"/>
    </location>
</feature>
<feature type="compositionally biased region" description="Polar residues" evidence="10">
    <location>
        <begin position="125"/>
        <end position="147"/>
    </location>
</feature>
<keyword evidence="6" id="KW-0067">ATP-binding</keyword>
<name>A0A8E2DV58_9APHY</name>
<dbReference type="PROSITE" id="PS51192">
    <property type="entry name" value="HELICASE_ATP_BIND_1"/>
    <property type="match status" value="1"/>
</dbReference>
<feature type="compositionally biased region" description="Polar residues" evidence="10">
    <location>
        <begin position="1229"/>
        <end position="1238"/>
    </location>
</feature>
<evidence type="ECO:0000256" key="6">
    <source>
        <dbReference type="ARBA" id="ARBA00022840"/>
    </source>
</evidence>
<keyword evidence="7" id="KW-0539">Nucleus</keyword>
<dbReference type="InterPro" id="IPR001650">
    <property type="entry name" value="Helicase_C-like"/>
</dbReference>
<dbReference type="InterPro" id="IPR014001">
    <property type="entry name" value="Helicase_ATP-bd"/>
</dbReference>
<dbReference type="GO" id="GO:0045003">
    <property type="term" value="P:double-strand break repair via synthesis-dependent strand annealing"/>
    <property type="evidence" value="ECO:0007669"/>
    <property type="project" value="TreeGrafter"/>
</dbReference>
<dbReference type="PANTHER" id="PTHR14025:SF20">
    <property type="entry name" value="FANCONI ANEMIA GROUP M PROTEIN"/>
    <property type="match status" value="1"/>
</dbReference>
<dbReference type="SUPFAM" id="SSF52540">
    <property type="entry name" value="P-loop containing nucleoside triphosphate hydrolases"/>
    <property type="match status" value="1"/>
</dbReference>
<proteinExistence type="inferred from homology"/>
<comment type="subcellular location">
    <subcellularLocation>
        <location evidence="1 9">Nucleus</location>
    </subcellularLocation>
</comment>
<dbReference type="GO" id="GO:0005524">
    <property type="term" value="F:ATP binding"/>
    <property type="evidence" value="ECO:0007669"/>
    <property type="project" value="UniProtKB-UniRule"/>
</dbReference>
<keyword evidence="14" id="KW-1185">Reference proteome</keyword>
<feature type="region of interest" description="Disordered" evidence="10">
    <location>
        <begin position="1255"/>
        <end position="1291"/>
    </location>
</feature>
<evidence type="ECO:0000259" key="11">
    <source>
        <dbReference type="PROSITE" id="PS51192"/>
    </source>
</evidence>
<evidence type="ECO:0000256" key="1">
    <source>
        <dbReference type="ARBA" id="ARBA00004123"/>
    </source>
</evidence>
<comment type="function">
    <text evidence="9">ATP-dependent DNA helicase involved in DNA damage repair by homologous recombination and in genome maintenance. Capable of unwinding D-loops. Plays a role in limiting crossover recombinants during mitotic DNA double-strand break (DSB) repair. Component of a FANCM-MHF complex which promotes gene conversion at blocked replication forks, probably by reversal of the stalled fork.</text>
</comment>
<comment type="subunit">
    <text evidence="9">Interacts with the MHF histone-fold complex to form the FANCM-MHF complex.</text>
</comment>
<dbReference type="Pfam" id="PF00270">
    <property type="entry name" value="DEAD"/>
    <property type="match status" value="1"/>
</dbReference>
<dbReference type="FunFam" id="3.40.50.300:FF:000861">
    <property type="entry name" value="Fanconi anemia, complementation group M"/>
    <property type="match status" value="1"/>
</dbReference>
<keyword evidence="5" id="KW-0347">Helicase</keyword>
<dbReference type="Pfam" id="PF00271">
    <property type="entry name" value="Helicase_C"/>
    <property type="match status" value="1"/>
</dbReference>
<dbReference type="InterPro" id="IPR027417">
    <property type="entry name" value="P-loop_NTPase"/>
</dbReference>
<feature type="region of interest" description="Disordered" evidence="10">
    <location>
        <begin position="769"/>
        <end position="809"/>
    </location>
</feature>
<feature type="compositionally biased region" description="Basic and acidic residues" evidence="10">
    <location>
        <begin position="1202"/>
        <end position="1211"/>
    </location>
</feature>
<evidence type="ECO:0000256" key="4">
    <source>
        <dbReference type="ARBA" id="ARBA00022801"/>
    </source>
</evidence>
<gene>
    <name evidence="13" type="ORF">OBBRIDRAFT_883070</name>
</gene>
<feature type="compositionally biased region" description="Basic and acidic residues" evidence="10">
    <location>
        <begin position="905"/>
        <end position="914"/>
    </location>
</feature>
<dbReference type="Gene3D" id="3.40.50.300">
    <property type="entry name" value="P-loop containing nucleotide triphosphate hydrolases"/>
    <property type="match status" value="2"/>
</dbReference>
<reference evidence="13 14" key="1">
    <citation type="submission" date="2016-07" db="EMBL/GenBank/DDBJ databases">
        <title>Draft genome of the white-rot fungus Obba rivulosa 3A-2.</title>
        <authorList>
            <consortium name="DOE Joint Genome Institute"/>
            <person name="Miettinen O."/>
            <person name="Riley R."/>
            <person name="Acob R."/>
            <person name="Barry K."/>
            <person name="Cullen D."/>
            <person name="De Vries R."/>
            <person name="Hainaut M."/>
            <person name="Hatakka A."/>
            <person name="Henrissat B."/>
            <person name="Hilden K."/>
            <person name="Kuo R."/>
            <person name="Labutti K."/>
            <person name="Lipzen A."/>
            <person name="Makela M.R."/>
            <person name="Sandor L."/>
            <person name="Spatafora J.W."/>
            <person name="Grigoriev I.V."/>
            <person name="Hibbett D.S."/>
        </authorList>
    </citation>
    <scope>NUCLEOTIDE SEQUENCE [LARGE SCALE GENOMIC DNA]</scope>
    <source>
        <strain evidence="13 14">3A-2</strain>
    </source>
</reference>
<dbReference type="InterPro" id="IPR039686">
    <property type="entry name" value="FANCM/Mph1-like_ID"/>
</dbReference>
<dbReference type="CDD" id="cd12091">
    <property type="entry name" value="FANCM_ID"/>
    <property type="match status" value="1"/>
</dbReference>
<feature type="region of interest" description="Disordered" evidence="10">
    <location>
        <begin position="861"/>
        <end position="1239"/>
    </location>
</feature>
<dbReference type="GO" id="GO:0000400">
    <property type="term" value="F:four-way junction DNA binding"/>
    <property type="evidence" value="ECO:0007669"/>
    <property type="project" value="TreeGrafter"/>
</dbReference>
<evidence type="ECO:0000256" key="3">
    <source>
        <dbReference type="ARBA" id="ARBA00022741"/>
    </source>
</evidence>